<dbReference type="Pfam" id="PF08958">
    <property type="entry name" value="DUF1871"/>
    <property type="match status" value="1"/>
</dbReference>
<evidence type="ECO:0000313" key="2">
    <source>
        <dbReference type="Proteomes" id="UP000673375"/>
    </source>
</evidence>
<accession>A0ABS4CRK4</accession>
<reference evidence="1 2" key="1">
    <citation type="submission" date="2020-12" db="EMBL/GenBank/DDBJ databases">
        <title>Vagococcus allomyrinae sp. nov. and Enterococcus lavae sp. nov., isolated from the larvae of Allomyrina dichotoma.</title>
        <authorList>
            <person name="Lee S.D."/>
        </authorList>
    </citation>
    <scope>NUCLEOTIDE SEQUENCE [LARGE SCALE GENOMIC DNA]</scope>
    <source>
        <strain evidence="1 2">BWM-S5</strain>
    </source>
</reference>
<dbReference type="Proteomes" id="UP000673375">
    <property type="component" value="Unassembled WGS sequence"/>
</dbReference>
<dbReference type="InterPro" id="IPR023162">
    <property type="entry name" value="Apc36109-like_dom_sf"/>
</dbReference>
<comment type="caution">
    <text evidence="1">The sequence shown here is derived from an EMBL/GenBank/DDBJ whole genome shotgun (WGS) entry which is preliminary data.</text>
</comment>
<organism evidence="1 2">
    <name type="scientific">Enterococcus larvae</name>
    <dbReference type="NCBI Taxonomy" id="2794352"/>
    <lineage>
        <taxon>Bacteria</taxon>
        <taxon>Bacillati</taxon>
        <taxon>Bacillota</taxon>
        <taxon>Bacilli</taxon>
        <taxon>Lactobacillales</taxon>
        <taxon>Enterococcaceae</taxon>
        <taxon>Enterococcus</taxon>
    </lineage>
</organism>
<name>A0ABS4CRK4_9ENTE</name>
<gene>
    <name evidence="1" type="ORF">I6N96_19210</name>
</gene>
<dbReference type="InterPro" id="IPR015053">
    <property type="entry name" value="DUF1871"/>
</dbReference>
<evidence type="ECO:0000313" key="1">
    <source>
        <dbReference type="EMBL" id="MBP1048414.1"/>
    </source>
</evidence>
<dbReference type="EMBL" id="JAEDXU010000016">
    <property type="protein sequence ID" value="MBP1048414.1"/>
    <property type="molecule type" value="Genomic_DNA"/>
</dbReference>
<dbReference type="RefSeq" id="WP_209559183.1">
    <property type="nucleotide sequence ID" value="NZ_JAEDXU010000016.1"/>
</dbReference>
<protein>
    <submittedName>
        <fullName evidence="1">DUF1871 family protein</fullName>
    </submittedName>
</protein>
<dbReference type="Gene3D" id="1.10.340.20">
    <property type="entry name" value="Apc36109-like domain"/>
    <property type="match status" value="1"/>
</dbReference>
<dbReference type="SUPFAM" id="SSF116922">
    <property type="entry name" value="YugE-like"/>
    <property type="match status" value="1"/>
</dbReference>
<keyword evidence="2" id="KW-1185">Reference proteome</keyword>
<sequence length="81" mass="9358">MYKEIEEIINGWDPMNLLPLAPDDEYSFEIKKIIDVLEKQPDINESELDAAISQIFNQAFDVSYFHAEDEHIAKQILFAVG</sequence>
<proteinExistence type="predicted"/>